<dbReference type="GO" id="GO:0006897">
    <property type="term" value="P:endocytosis"/>
    <property type="evidence" value="ECO:0007669"/>
    <property type="project" value="TreeGrafter"/>
</dbReference>
<proteinExistence type="predicted"/>
<dbReference type="PANTHER" id="PTHR10796">
    <property type="entry name" value="PATCHED-RELATED"/>
    <property type="match status" value="1"/>
</dbReference>
<evidence type="ECO:0000313" key="3">
    <source>
        <dbReference type="WBParaSite" id="nRc.2.0.1.t11860-RA"/>
    </source>
</evidence>
<keyword evidence="2" id="KW-1185">Reference proteome</keyword>
<keyword evidence="1" id="KW-0812">Transmembrane</keyword>
<dbReference type="PANTHER" id="PTHR10796:SF92">
    <property type="entry name" value="PATCHED-RELATED, ISOFORM A"/>
    <property type="match status" value="1"/>
</dbReference>
<dbReference type="WBParaSite" id="nRc.2.0.1.t11860-RA">
    <property type="protein sequence ID" value="nRc.2.0.1.t11860-RA"/>
    <property type="gene ID" value="nRc.2.0.1.g11860"/>
</dbReference>
<protein>
    <submittedName>
        <fullName evidence="3">Uncharacterized protein</fullName>
    </submittedName>
</protein>
<dbReference type="GO" id="GO:0005886">
    <property type="term" value="C:plasma membrane"/>
    <property type="evidence" value="ECO:0007669"/>
    <property type="project" value="TreeGrafter"/>
</dbReference>
<organism evidence="2 3">
    <name type="scientific">Romanomermis culicivorax</name>
    <name type="common">Nematode worm</name>
    <dbReference type="NCBI Taxonomy" id="13658"/>
    <lineage>
        <taxon>Eukaryota</taxon>
        <taxon>Metazoa</taxon>
        <taxon>Ecdysozoa</taxon>
        <taxon>Nematoda</taxon>
        <taxon>Enoplea</taxon>
        <taxon>Dorylaimia</taxon>
        <taxon>Mermithida</taxon>
        <taxon>Mermithoidea</taxon>
        <taxon>Mermithidae</taxon>
        <taxon>Romanomermis</taxon>
    </lineage>
</organism>
<accession>A0A915ICF2</accession>
<dbReference type="Proteomes" id="UP000887565">
    <property type="component" value="Unplaced"/>
</dbReference>
<dbReference type="AlphaFoldDB" id="A0A915ICF2"/>
<evidence type="ECO:0000313" key="2">
    <source>
        <dbReference type="Proteomes" id="UP000887565"/>
    </source>
</evidence>
<feature type="transmembrane region" description="Helical" evidence="1">
    <location>
        <begin position="99"/>
        <end position="119"/>
    </location>
</feature>
<reference evidence="3" key="1">
    <citation type="submission" date="2022-11" db="UniProtKB">
        <authorList>
            <consortium name="WormBaseParasite"/>
        </authorList>
    </citation>
    <scope>IDENTIFICATION</scope>
</reference>
<dbReference type="GO" id="GO:0030659">
    <property type="term" value="C:cytoplasmic vesicle membrane"/>
    <property type="evidence" value="ECO:0007669"/>
    <property type="project" value="TreeGrafter"/>
</dbReference>
<dbReference type="InterPro" id="IPR051697">
    <property type="entry name" value="Patched_domain-protein"/>
</dbReference>
<keyword evidence="1" id="KW-1133">Transmembrane helix</keyword>
<sequence>MVHINRTKPYHQNEVLRNVEVQKPLTNQADPNIDMKEVNFIEQLCCLGSHTHVSKTKAHTAAIATNSITTTQNPTEQKGEETWINNTIRLYYAPLLMKFEVKLITCLLYIIYLAAALYGCSVTQLGLEPIKLLVEDSYTIKYYQAMEELSKYAHKVSIRRGMQNRKNTK</sequence>
<name>A0A915ICF2_ROMCU</name>
<evidence type="ECO:0000256" key="1">
    <source>
        <dbReference type="SAM" id="Phobius"/>
    </source>
</evidence>
<dbReference type="GO" id="GO:0018996">
    <property type="term" value="P:molting cycle, collagen and cuticulin-based cuticle"/>
    <property type="evidence" value="ECO:0007669"/>
    <property type="project" value="TreeGrafter"/>
</dbReference>
<keyword evidence="1" id="KW-0472">Membrane</keyword>